<organism evidence="5 6">
    <name type="scientific">Thermosynechococcus vestitus (strain NIES-2133 / IAM M-273 / BP-1)</name>
    <dbReference type="NCBI Taxonomy" id="197221"/>
    <lineage>
        <taxon>Bacteria</taxon>
        <taxon>Bacillati</taxon>
        <taxon>Cyanobacteriota</taxon>
        <taxon>Cyanophyceae</taxon>
        <taxon>Acaryochloridales</taxon>
        <taxon>Thermosynechococcaceae</taxon>
        <taxon>Thermosynechococcus</taxon>
    </lineage>
</organism>
<dbReference type="Pfam" id="PF08447">
    <property type="entry name" value="PAS_3"/>
    <property type="match status" value="3"/>
</dbReference>
<dbReference type="GO" id="GO:0006355">
    <property type="term" value="P:regulation of DNA-templated transcription"/>
    <property type="evidence" value="ECO:0007669"/>
    <property type="project" value="InterPro"/>
</dbReference>
<feature type="domain" description="EAL" evidence="3">
    <location>
        <begin position="1036"/>
        <end position="1292"/>
    </location>
</feature>
<dbReference type="InterPro" id="IPR035919">
    <property type="entry name" value="EAL_sf"/>
</dbReference>
<feature type="domain" description="PAC" evidence="2">
    <location>
        <begin position="555"/>
        <end position="607"/>
    </location>
</feature>
<dbReference type="SUPFAM" id="SSF141868">
    <property type="entry name" value="EAL domain-like"/>
    <property type="match status" value="1"/>
</dbReference>
<gene>
    <name evidence="5" type="ordered locus">tlr1612</name>
</gene>
<dbReference type="SUPFAM" id="SSF55785">
    <property type="entry name" value="PYP-like sensor domain (PAS domain)"/>
    <property type="match status" value="5"/>
</dbReference>
<dbReference type="Proteomes" id="UP000000440">
    <property type="component" value="Chromosome"/>
</dbReference>
<dbReference type="SMART" id="SM00052">
    <property type="entry name" value="EAL"/>
    <property type="match status" value="1"/>
</dbReference>
<dbReference type="EnsemblBacteria" id="BAC09164">
    <property type="protein sequence ID" value="BAC09164"/>
    <property type="gene ID" value="BAC09164"/>
</dbReference>
<dbReference type="Gene3D" id="3.20.20.450">
    <property type="entry name" value="EAL domain"/>
    <property type="match status" value="1"/>
</dbReference>
<sequence>MDGSSPRSLAVDSWRLAVSTQGLLQLLQGRVGYDLEHYLAAVLSVLPVGVALYDVTGEIVYMNPAGRALLGVEDPATTASQICADLRIFYCGSDRPYPKDELPGIQALQGLTVPPMELEVQYGDRQLTVEVQASPILNPAGQVEFSISTFWEITARKRSELEQQILKNYWQAQANRYYEILQSQSDLVLCSRADTTITFANDAFCQFFSRPASVVIGCPWSEFVLAEDLPPLLEKVAQLRPDAPTFVNENRVYHPQYGLRWTQWMNTAIFDAEGNLREIQSVGRDITALKEQLLREQALNHVIQAIRNSLDLATIFETAVREIAQVGLGVDAAVVQYLPEQGVWRHIAEYHHDPHFPCGEGLEIPDRDNPFAADLKAGNIVIIADSREITDPVNQAIAPAFPGAWLLIPLIVADRVWGSLTLFNYPEPHEWSRTEIDLARAVATQLEVAIYQATLYQQAQQELAERRRIEATLRQSEECFRLTATNVPGAIFRYIQYPDGRNRVFYLNPMCERLWGVPAEAAAEDGEHLWQLVHPEDREATWQSVLRSAETLTPWFAQWRIIHPTTGEIRWLEGAGQPTRDADGAVVWHTVILDVTDRHLAEARLKEQQAQLELAARVSNIGFYFCDLHTGTFYVSPSYKAQLGYPATTQEVNLEDWEERLHPEDRDRALAAYRQFLRGEAHYSIDLRLRHCNGTYRWFHSEAVLIHDEQGQPSKVVGTNVDITERKATELALRESEERYRLLAENTSDIICLLDCQGSCLYVSPSYETLLGWPTETLIGEHFTQLCHPEERSRVKQELQQMIEQRQFWPITYQVCTARGDVLWLETLVKPRYDSQGHVQQLQTTSRDVTSRVQVQMQLHHDAYHDSLTGLPNRLYFMEQLAAAISQAQTNPQFHYAVLFFDLDRFKVINDSLGHGVGDQVLIAFATWLRRLVGNQYTVARFGGDEFVILLTHVPHPQRAIALCEELIHSLQQPLRVGERQIFLSTSIGVVFAQNEYETGMAVLRDADTAMYAAKRQSGRRYAVFDTQMYEQVLERLHLEHDLRQALNQGGLQLLYQPVVHLQSQRLVGMEALVRWQHPERGLVSPAHFIPIAEDTGLIVALDQWALAQACWQLWTWRQQYSTAANLVLSVNVSAKTLQDPTFLQHLDTIRQRYPLPKGQLLLELTERIGIELGSEMLSLLESLRHRHVEISIDDFGTGYSCLSYLHSLPIQHLKVDRSFVSQLEENERNLQIIRMILLLSKQLGYRVIAEGIETPKQLQILQELGCDEGQGYLFARPLPPETFASLFLKPH</sequence>
<evidence type="ECO:0000259" key="3">
    <source>
        <dbReference type="PROSITE" id="PS50883"/>
    </source>
</evidence>
<dbReference type="eggNOG" id="COG2202">
    <property type="taxonomic scope" value="Bacteria"/>
</dbReference>
<dbReference type="eggNOG" id="COG5001">
    <property type="taxonomic scope" value="Bacteria"/>
</dbReference>
<dbReference type="Pfam" id="PF13188">
    <property type="entry name" value="PAS_8"/>
    <property type="match status" value="1"/>
</dbReference>
<dbReference type="Pfam" id="PF00989">
    <property type="entry name" value="PAS"/>
    <property type="match status" value="1"/>
</dbReference>
<dbReference type="InterPro" id="IPR000014">
    <property type="entry name" value="PAS"/>
</dbReference>
<dbReference type="InterPro" id="IPR052155">
    <property type="entry name" value="Biofilm_reg_signaling"/>
</dbReference>
<name>Q8DIH6_THEVB</name>
<dbReference type="PANTHER" id="PTHR44757:SF2">
    <property type="entry name" value="BIOFILM ARCHITECTURE MAINTENANCE PROTEIN MBAA"/>
    <property type="match status" value="1"/>
</dbReference>
<dbReference type="InterPro" id="IPR029787">
    <property type="entry name" value="Nucleotide_cyclase"/>
</dbReference>
<dbReference type="eggNOG" id="COG2203">
    <property type="taxonomic scope" value="Bacteria"/>
</dbReference>
<reference evidence="5 6" key="1">
    <citation type="journal article" date="2002" name="DNA Res.">
        <title>Complete genome structure of the thermophilic cyanobacterium Thermosynechococcus elongatus BP-1.</title>
        <authorList>
            <person name="Nakamura Y."/>
            <person name="Kaneko T."/>
            <person name="Sato S."/>
            <person name="Ikeuchi M."/>
            <person name="Katoh H."/>
            <person name="Sasamoto S."/>
            <person name="Watanabe A."/>
            <person name="Iriguchi M."/>
            <person name="Kawashima K."/>
            <person name="Kimura T."/>
            <person name="Kishida Y."/>
            <person name="Kiyokawa C."/>
            <person name="Kohara M."/>
            <person name="Matsumoto M."/>
            <person name="Matsuno A."/>
            <person name="Nakazaki N."/>
            <person name="Shimpo S."/>
            <person name="Sugimoto M."/>
            <person name="Takeuchi C."/>
            <person name="Yamada M."/>
            <person name="Tabata S."/>
        </authorList>
    </citation>
    <scope>NUCLEOTIDE SEQUENCE [LARGE SCALE GENOMIC DNA]</scope>
    <source>
        <strain evidence="6">IAM M-273 / NIES-2133 / BP-1</strain>
    </source>
</reference>
<dbReference type="KEGG" id="tel:tlr1612"/>
<dbReference type="InterPro" id="IPR000160">
    <property type="entry name" value="GGDEF_dom"/>
</dbReference>
<dbReference type="NCBIfam" id="TIGR00229">
    <property type="entry name" value="sensory_box"/>
    <property type="match status" value="4"/>
</dbReference>
<feature type="domain" description="PAS" evidence="1">
    <location>
        <begin position="35"/>
        <end position="73"/>
    </location>
</feature>
<protein>
    <submittedName>
        <fullName evidence="5">Tlr1612 protein</fullName>
    </submittedName>
</protein>
<dbReference type="InterPro" id="IPR035965">
    <property type="entry name" value="PAS-like_dom_sf"/>
</dbReference>
<accession>Q8DIH6</accession>
<feature type="domain" description="PAS" evidence="1">
    <location>
        <begin position="736"/>
        <end position="806"/>
    </location>
</feature>
<dbReference type="NCBIfam" id="TIGR00254">
    <property type="entry name" value="GGDEF"/>
    <property type="match status" value="1"/>
</dbReference>
<dbReference type="InterPro" id="IPR001610">
    <property type="entry name" value="PAC"/>
</dbReference>
<dbReference type="SUPFAM" id="SSF55781">
    <property type="entry name" value="GAF domain-like"/>
    <property type="match status" value="1"/>
</dbReference>
<dbReference type="Gene3D" id="3.30.450.40">
    <property type="match status" value="1"/>
</dbReference>
<dbReference type="CDD" id="cd00130">
    <property type="entry name" value="PAS"/>
    <property type="match status" value="4"/>
</dbReference>
<evidence type="ECO:0000259" key="4">
    <source>
        <dbReference type="PROSITE" id="PS50887"/>
    </source>
</evidence>
<dbReference type="SMART" id="SM00086">
    <property type="entry name" value="PAC"/>
    <property type="match status" value="5"/>
</dbReference>
<dbReference type="PROSITE" id="PS50883">
    <property type="entry name" value="EAL"/>
    <property type="match status" value="1"/>
</dbReference>
<dbReference type="Pfam" id="PF01590">
    <property type="entry name" value="GAF"/>
    <property type="match status" value="1"/>
</dbReference>
<dbReference type="SUPFAM" id="SSF55073">
    <property type="entry name" value="Nucleotide cyclase"/>
    <property type="match status" value="1"/>
</dbReference>
<evidence type="ECO:0000259" key="1">
    <source>
        <dbReference type="PROSITE" id="PS50112"/>
    </source>
</evidence>
<dbReference type="PROSITE" id="PS50887">
    <property type="entry name" value="GGDEF"/>
    <property type="match status" value="1"/>
</dbReference>
<dbReference type="InterPro" id="IPR001633">
    <property type="entry name" value="EAL_dom"/>
</dbReference>
<proteinExistence type="predicted"/>
<dbReference type="FunFam" id="3.20.20.450:FF:000001">
    <property type="entry name" value="Cyclic di-GMP phosphodiesterase yahA"/>
    <property type="match status" value="1"/>
</dbReference>
<evidence type="ECO:0000259" key="2">
    <source>
        <dbReference type="PROSITE" id="PS50113"/>
    </source>
</evidence>
<dbReference type="PROSITE" id="PS50113">
    <property type="entry name" value="PAC"/>
    <property type="match status" value="3"/>
</dbReference>
<dbReference type="PROSITE" id="PS50112">
    <property type="entry name" value="PAS"/>
    <property type="match status" value="2"/>
</dbReference>
<feature type="domain" description="PAC" evidence="2">
    <location>
        <begin position="809"/>
        <end position="861"/>
    </location>
</feature>
<keyword evidence="6" id="KW-1185">Reference proteome</keyword>
<dbReference type="CDD" id="cd01948">
    <property type="entry name" value="EAL"/>
    <property type="match status" value="1"/>
</dbReference>
<dbReference type="CDD" id="cd01949">
    <property type="entry name" value="GGDEF"/>
    <property type="match status" value="1"/>
</dbReference>
<feature type="domain" description="GGDEF" evidence="4">
    <location>
        <begin position="894"/>
        <end position="1027"/>
    </location>
</feature>
<dbReference type="SMART" id="SM00091">
    <property type="entry name" value="PAS"/>
    <property type="match status" value="5"/>
</dbReference>
<dbReference type="InterPro" id="IPR013767">
    <property type="entry name" value="PAS_fold"/>
</dbReference>
<dbReference type="SMART" id="SM00065">
    <property type="entry name" value="GAF"/>
    <property type="match status" value="1"/>
</dbReference>
<dbReference type="Gene3D" id="3.30.70.270">
    <property type="match status" value="1"/>
</dbReference>
<dbReference type="PATRIC" id="fig|197221.4.peg.1691"/>
<evidence type="ECO:0000313" key="6">
    <source>
        <dbReference type="Proteomes" id="UP000000440"/>
    </source>
</evidence>
<dbReference type="PANTHER" id="PTHR44757">
    <property type="entry name" value="DIGUANYLATE CYCLASE DGCP"/>
    <property type="match status" value="1"/>
</dbReference>
<dbReference type="EMBL" id="BA000039">
    <property type="protein sequence ID" value="BAC09164.1"/>
    <property type="molecule type" value="Genomic_DNA"/>
</dbReference>
<dbReference type="InterPro" id="IPR043128">
    <property type="entry name" value="Rev_trsase/Diguanyl_cyclase"/>
</dbReference>
<dbReference type="InterPro" id="IPR013655">
    <property type="entry name" value="PAS_fold_3"/>
</dbReference>
<dbReference type="Pfam" id="PF00563">
    <property type="entry name" value="EAL"/>
    <property type="match status" value="1"/>
</dbReference>
<dbReference type="Gene3D" id="3.30.450.20">
    <property type="entry name" value="PAS domain"/>
    <property type="match status" value="5"/>
</dbReference>
<evidence type="ECO:0000313" key="5">
    <source>
        <dbReference type="EMBL" id="BAC09164.1"/>
    </source>
</evidence>
<dbReference type="Pfam" id="PF00990">
    <property type="entry name" value="GGDEF"/>
    <property type="match status" value="1"/>
</dbReference>
<dbReference type="RefSeq" id="WP_011057451.1">
    <property type="nucleotide sequence ID" value="NC_004113.1"/>
</dbReference>
<feature type="domain" description="PAC" evidence="2">
    <location>
        <begin position="683"/>
        <end position="735"/>
    </location>
</feature>
<dbReference type="STRING" id="197221.gene:10748214"/>
<dbReference type="InterPro" id="IPR000700">
    <property type="entry name" value="PAS-assoc_C"/>
</dbReference>
<dbReference type="SMART" id="SM00267">
    <property type="entry name" value="GGDEF"/>
    <property type="match status" value="1"/>
</dbReference>
<dbReference type="InterPro" id="IPR029016">
    <property type="entry name" value="GAF-like_dom_sf"/>
</dbReference>
<dbReference type="InterPro" id="IPR003018">
    <property type="entry name" value="GAF"/>
</dbReference>